<dbReference type="AlphaFoldDB" id="A0AAN2QVE0"/>
<evidence type="ECO:0000313" key="2">
    <source>
        <dbReference type="Proteomes" id="UP000198868"/>
    </source>
</evidence>
<gene>
    <name evidence="1" type="ORF">PL111_0391</name>
</gene>
<proteinExistence type="predicted"/>
<evidence type="ECO:0000313" key="1">
    <source>
        <dbReference type="EMBL" id="CUW12632.1"/>
    </source>
</evidence>
<sequence length="39" mass="4437">MITEGNMILHITGTKHGLQILATGDVTLWRFFYDVLCID</sequence>
<protein>
    <submittedName>
        <fullName evidence="1">Uncharacterized protein</fullName>
    </submittedName>
</protein>
<comment type="caution">
    <text evidence="1">The sequence shown here is derived from an EMBL/GenBank/DDBJ whole genome shotgun (WGS) entry which is preliminary data.</text>
</comment>
<name>A0AAN2QVE0_9LACO</name>
<organism evidence="1 2">
    <name type="scientific">Leuconostoc inhae</name>
    <dbReference type="NCBI Taxonomy" id="178001"/>
    <lineage>
        <taxon>Bacteria</taxon>
        <taxon>Bacillati</taxon>
        <taxon>Bacillota</taxon>
        <taxon>Bacilli</taxon>
        <taxon>Lactobacillales</taxon>
        <taxon>Lactobacillaceae</taxon>
        <taxon>Leuconostoc</taxon>
    </lineage>
</organism>
<reference evidence="1 2" key="1">
    <citation type="submission" date="2015-12" db="EMBL/GenBank/DDBJ databases">
        <authorList>
            <person name="Andreevskaya M."/>
        </authorList>
    </citation>
    <scope>NUCLEOTIDE SEQUENCE [LARGE SCALE GENOMIC DNA]</scope>
    <source>
        <strain evidence="1 2">PL111</strain>
    </source>
</reference>
<dbReference type="EMBL" id="FBTU01000017">
    <property type="protein sequence ID" value="CUW12632.1"/>
    <property type="molecule type" value="Genomic_DNA"/>
</dbReference>
<dbReference type="Proteomes" id="UP000198868">
    <property type="component" value="Unassembled WGS sequence"/>
</dbReference>
<accession>A0AAN2QVE0</accession>